<accession>A0ABS5C5D7</accession>
<dbReference type="RefSeq" id="WP_210654523.1">
    <property type="nucleotide sequence ID" value="NZ_JAGKSP010000001.1"/>
</dbReference>
<keyword evidence="2" id="KW-1185">Reference proteome</keyword>
<name>A0ABS5C5D7_9BACL</name>
<comment type="caution">
    <text evidence="1">The sequence shown here is derived from an EMBL/GenBank/DDBJ whole genome shotgun (WGS) entry which is preliminary data.</text>
</comment>
<dbReference type="Proteomes" id="UP000673394">
    <property type="component" value="Unassembled WGS sequence"/>
</dbReference>
<evidence type="ECO:0000313" key="2">
    <source>
        <dbReference type="Proteomes" id="UP000673394"/>
    </source>
</evidence>
<gene>
    <name evidence="1" type="ORF">I8J30_00655</name>
</gene>
<proteinExistence type="predicted"/>
<evidence type="ECO:0000313" key="1">
    <source>
        <dbReference type="EMBL" id="MBP3961208.1"/>
    </source>
</evidence>
<reference evidence="1 2" key="1">
    <citation type="submission" date="2021-04" db="EMBL/GenBank/DDBJ databases">
        <title>Paenibacillus sp. DLE-14 whole genome sequence.</title>
        <authorList>
            <person name="Ham Y.J."/>
        </authorList>
    </citation>
    <scope>NUCLEOTIDE SEQUENCE [LARGE SCALE GENOMIC DNA]</scope>
    <source>
        <strain evidence="1 2">DLE-14</strain>
    </source>
</reference>
<sequence length="73" mass="7972">MSEHSEFLAEKAAIDGYLEQGYRIVSVIEDLSGDKLLLAPPGEAGNAKLTTLHLRNANARKYWSTLLLTQGQG</sequence>
<organism evidence="1 2">
    <name type="scientific">Paenibacillus lignilyticus</name>
    <dbReference type="NCBI Taxonomy" id="1172615"/>
    <lineage>
        <taxon>Bacteria</taxon>
        <taxon>Bacillati</taxon>
        <taxon>Bacillota</taxon>
        <taxon>Bacilli</taxon>
        <taxon>Bacillales</taxon>
        <taxon>Paenibacillaceae</taxon>
        <taxon>Paenibacillus</taxon>
    </lineage>
</organism>
<protein>
    <submittedName>
        <fullName evidence="1">Uncharacterized protein</fullName>
    </submittedName>
</protein>
<dbReference type="EMBL" id="JAGKSP010000001">
    <property type="protein sequence ID" value="MBP3961208.1"/>
    <property type="molecule type" value="Genomic_DNA"/>
</dbReference>